<sequence>MQIFSNFSQSFDYSIFANTTGTTYHNNQRSTVRDYGLRAKLRAQKEASRARNTSTGSAVSRGGMGTTGDLLGASIVELAAFSDTKLCEFTDIRLGNLSFTDSQFDINTGYEFKLAKGLVSFGERKKRIHNSI</sequence>
<name>A0AAD1ZKF9_9LAMI</name>
<dbReference type="EMBL" id="OU503046">
    <property type="protein sequence ID" value="CAI9771014.1"/>
    <property type="molecule type" value="Genomic_DNA"/>
</dbReference>
<accession>A0AAD1ZKF9</accession>
<dbReference type="Proteomes" id="UP000834106">
    <property type="component" value="Chromosome 11"/>
</dbReference>
<evidence type="ECO:0000313" key="1">
    <source>
        <dbReference type="EMBL" id="CAI9771014.1"/>
    </source>
</evidence>
<proteinExistence type="predicted"/>
<organism evidence="1 2">
    <name type="scientific">Fraxinus pennsylvanica</name>
    <dbReference type="NCBI Taxonomy" id="56036"/>
    <lineage>
        <taxon>Eukaryota</taxon>
        <taxon>Viridiplantae</taxon>
        <taxon>Streptophyta</taxon>
        <taxon>Embryophyta</taxon>
        <taxon>Tracheophyta</taxon>
        <taxon>Spermatophyta</taxon>
        <taxon>Magnoliopsida</taxon>
        <taxon>eudicotyledons</taxon>
        <taxon>Gunneridae</taxon>
        <taxon>Pentapetalae</taxon>
        <taxon>asterids</taxon>
        <taxon>lamiids</taxon>
        <taxon>Lamiales</taxon>
        <taxon>Oleaceae</taxon>
        <taxon>Oleeae</taxon>
        <taxon>Fraxinus</taxon>
    </lineage>
</organism>
<evidence type="ECO:0000313" key="2">
    <source>
        <dbReference type="Proteomes" id="UP000834106"/>
    </source>
</evidence>
<keyword evidence="2" id="KW-1185">Reference proteome</keyword>
<gene>
    <name evidence="1" type="ORF">FPE_LOCUS18444</name>
</gene>
<dbReference type="AlphaFoldDB" id="A0AAD1ZKF9"/>
<protein>
    <submittedName>
        <fullName evidence="1">Uncharacterized protein</fullName>
    </submittedName>
</protein>
<reference evidence="1" key="1">
    <citation type="submission" date="2023-05" db="EMBL/GenBank/DDBJ databases">
        <authorList>
            <person name="Huff M."/>
        </authorList>
    </citation>
    <scope>NUCLEOTIDE SEQUENCE</scope>
</reference>